<dbReference type="AlphaFoldDB" id="A0A0A8Z6H3"/>
<name>A0A0A8Z6H3_ARUDO</name>
<sequence length="66" mass="7652">MTTRATNLVVFTRQGDADIFVPADFWRRSILTITALVFQLLANKCYYYVTWRCIRPNNLGCIYSLG</sequence>
<reference evidence="1" key="1">
    <citation type="submission" date="2014-09" db="EMBL/GenBank/DDBJ databases">
        <authorList>
            <person name="Magalhaes I.L.F."/>
            <person name="Oliveira U."/>
            <person name="Santos F.R."/>
            <person name="Vidigal T.H.D.A."/>
            <person name="Brescovit A.D."/>
            <person name="Santos A.J."/>
        </authorList>
    </citation>
    <scope>NUCLEOTIDE SEQUENCE</scope>
    <source>
        <tissue evidence="1">Shoot tissue taken approximately 20 cm above the soil surface</tissue>
    </source>
</reference>
<protein>
    <submittedName>
        <fullName evidence="1">Uncharacterized protein</fullName>
    </submittedName>
</protein>
<accession>A0A0A8Z6H3</accession>
<dbReference type="EMBL" id="GBRH01265535">
    <property type="protein sequence ID" value="JAD32360.1"/>
    <property type="molecule type" value="Transcribed_RNA"/>
</dbReference>
<evidence type="ECO:0000313" key="1">
    <source>
        <dbReference type="EMBL" id="JAD32360.1"/>
    </source>
</evidence>
<reference evidence="1" key="2">
    <citation type="journal article" date="2015" name="Data Brief">
        <title>Shoot transcriptome of the giant reed, Arundo donax.</title>
        <authorList>
            <person name="Barrero R.A."/>
            <person name="Guerrero F.D."/>
            <person name="Moolhuijzen P."/>
            <person name="Goolsby J.A."/>
            <person name="Tidwell J."/>
            <person name="Bellgard S.E."/>
            <person name="Bellgard M.I."/>
        </authorList>
    </citation>
    <scope>NUCLEOTIDE SEQUENCE</scope>
    <source>
        <tissue evidence="1">Shoot tissue taken approximately 20 cm above the soil surface</tissue>
    </source>
</reference>
<proteinExistence type="predicted"/>
<organism evidence="1">
    <name type="scientific">Arundo donax</name>
    <name type="common">Giant reed</name>
    <name type="synonym">Donax arundinaceus</name>
    <dbReference type="NCBI Taxonomy" id="35708"/>
    <lineage>
        <taxon>Eukaryota</taxon>
        <taxon>Viridiplantae</taxon>
        <taxon>Streptophyta</taxon>
        <taxon>Embryophyta</taxon>
        <taxon>Tracheophyta</taxon>
        <taxon>Spermatophyta</taxon>
        <taxon>Magnoliopsida</taxon>
        <taxon>Liliopsida</taxon>
        <taxon>Poales</taxon>
        <taxon>Poaceae</taxon>
        <taxon>PACMAD clade</taxon>
        <taxon>Arundinoideae</taxon>
        <taxon>Arundineae</taxon>
        <taxon>Arundo</taxon>
    </lineage>
</organism>